<reference evidence="1" key="1">
    <citation type="submission" date="2016-01" db="EMBL/GenBank/DDBJ databases">
        <authorList>
            <person name="Mcilroy J.S."/>
            <person name="Karst M S."/>
            <person name="Albertsen M."/>
        </authorList>
    </citation>
    <scope>NUCLEOTIDE SEQUENCE</scope>
    <source>
        <strain evidence="1">Cfx-K</strain>
    </source>
</reference>
<evidence type="ECO:0000313" key="1">
    <source>
        <dbReference type="EMBL" id="CUS05109.2"/>
    </source>
</evidence>
<keyword evidence="2" id="KW-1185">Reference proteome</keyword>
<dbReference type="AlphaFoldDB" id="A0A160T6E4"/>
<sequence length="143" mass="15700">MSTIAIKWMQEQSRLFACRDSSGNTVMSGSWSTDESSGQEWKAAKPSDLLLMGLASCAAHDVVAILERQRQNLSGLRVDVDGRQLPDPPYAFTTIHLRFTLAGDGLNPEKVERALDLSLNKYCSVAATLRGVATITHDYVIED</sequence>
<dbReference type="PANTHER" id="PTHR34352:SF1">
    <property type="entry name" value="PROTEIN YHFA"/>
    <property type="match status" value="1"/>
</dbReference>
<dbReference type="SUPFAM" id="SSF82784">
    <property type="entry name" value="OsmC-like"/>
    <property type="match status" value="1"/>
</dbReference>
<dbReference type="RefSeq" id="WP_157913216.1">
    <property type="nucleotide sequence ID" value="NZ_LN890655.1"/>
</dbReference>
<accession>A0A160T6E4</accession>
<dbReference type="Proteomes" id="UP000215027">
    <property type="component" value="Chromosome I"/>
</dbReference>
<dbReference type="OrthoDB" id="9804010at2"/>
<dbReference type="InterPro" id="IPR003718">
    <property type="entry name" value="OsmC/Ohr_fam"/>
</dbReference>
<proteinExistence type="predicted"/>
<dbReference type="PANTHER" id="PTHR34352">
    <property type="entry name" value="PROTEIN YHFA"/>
    <property type="match status" value="1"/>
</dbReference>
<organism evidence="1 2">
    <name type="scientific">Candidatus Promineifilum breve</name>
    <dbReference type="NCBI Taxonomy" id="1806508"/>
    <lineage>
        <taxon>Bacteria</taxon>
        <taxon>Bacillati</taxon>
        <taxon>Chloroflexota</taxon>
        <taxon>Ardenticatenia</taxon>
        <taxon>Candidatus Promineifilales</taxon>
        <taxon>Candidatus Promineifilaceae</taxon>
        <taxon>Candidatus Promineifilum</taxon>
    </lineage>
</organism>
<dbReference type="EMBL" id="LN890655">
    <property type="protein sequence ID" value="CUS05109.2"/>
    <property type="molecule type" value="Genomic_DNA"/>
</dbReference>
<evidence type="ECO:0008006" key="3">
    <source>
        <dbReference type="Google" id="ProtNLM"/>
    </source>
</evidence>
<dbReference type="Pfam" id="PF02566">
    <property type="entry name" value="OsmC"/>
    <property type="match status" value="1"/>
</dbReference>
<protein>
    <recommendedName>
        <fullName evidence="3">OsmC family protein</fullName>
    </recommendedName>
</protein>
<evidence type="ECO:0000313" key="2">
    <source>
        <dbReference type="Proteomes" id="UP000215027"/>
    </source>
</evidence>
<gene>
    <name evidence="1" type="ORF">CFX0092_A3231</name>
</gene>
<name>A0A160T6E4_9CHLR</name>
<dbReference type="Gene3D" id="3.30.300.20">
    <property type="match status" value="1"/>
</dbReference>
<dbReference type="InterPro" id="IPR015946">
    <property type="entry name" value="KH_dom-like_a/b"/>
</dbReference>
<dbReference type="InterPro" id="IPR036102">
    <property type="entry name" value="OsmC/Ohrsf"/>
</dbReference>
<dbReference type="KEGG" id="pbf:CFX0092_A3231"/>